<dbReference type="InterPro" id="IPR010732">
    <property type="entry name" value="T6SS_TssG-like"/>
</dbReference>
<accession>A0A0W0Z9L5</accession>
<name>A0A0W0Z9L5_LEGSP</name>
<dbReference type="OrthoDB" id="1523296at2"/>
<evidence type="ECO:0000313" key="1">
    <source>
        <dbReference type="EMBL" id="KTD65738.1"/>
    </source>
</evidence>
<dbReference type="STRING" id="452.Lspi_0450"/>
<dbReference type="Proteomes" id="UP000054877">
    <property type="component" value="Unassembled WGS sequence"/>
</dbReference>
<dbReference type="AlphaFoldDB" id="A0A0W0Z9L5"/>
<protein>
    <recommendedName>
        <fullName evidence="3">Type VI secretion protein</fullName>
    </recommendedName>
</protein>
<dbReference type="Pfam" id="PF06996">
    <property type="entry name" value="T6SS_TssG"/>
    <property type="match status" value="1"/>
</dbReference>
<comment type="caution">
    <text evidence="1">The sequence shown here is derived from an EMBL/GenBank/DDBJ whole genome shotgun (WGS) entry which is preliminary data.</text>
</comment>
<reference evidence="1 2" key="1">
    <citation type="submission" date="2015-11" db="EMBL/GenBank/DDBJ databases">
        <title>Genomic analysis of 38 Legionella species identifies large and diverse effector repertoires.</title>
        <authorList>
            <person name="Burstein D."/>
            <person name="Amaro F."/>
            <person name="Zusman T."/>
            <person name="Lifshitz Z."/>
            <person name="Cohen O."/>
            <person name="Gilbert J.A."/>
            <person name="Pupko T."/>
            <person name="Shuman H.A."/>
            <person name="Segal G."/>
        </authorList>
    </citation>
    <scope>NUCLEOTIDE SEQUENCE [LARGE SCALE GENOMIC DNA]</scope>
    <source>
        <strain evidence="1 2">Mt.St.Helens-9</strain>
    </source>
</reference>
<organism evidence="1 2">
    <name type="scientific">Legionella spiritensis</name>
    <dbReference type="NCBI Taxonomy" id="452"/>
    <lineage>
        <taxon>Bacteria</taxon>
        <taxon>Pseudomonadati</taxon>
        <taxon>Pseudomonadota</taxon>
        <taxon>Gammaproteobacteria</taxon>
        <taxon>Legionellales</taxon>
        <taxon>Legionellaceae</taxon>
        <taxon>Legionella</taxon>
    </lineage>
</organism>
<gene>
    <name evidence="1" type="ORF">Lspi_0450</name>
</gene>
<proteinExistence type="predicted"/>
<dbReference type="EMBL" id="LNYX01000005">
    <property type="protein sequence ID" value="KTD65738.1"/>
    <property type="molecule type" value="Genomic_DNA"/>
</dbReference>
<dbReference type="PANTHER" id="PTHR35564">
    <property type="match status" value="1"/>
</dbReference>
<evidence type="ECO:0000313" key="2">
    <source>
        <dbReference type="Proteomes" id="UP000054877"/>
    </source>
</evidence>
<evidence type="ECO:0008006" key="3">
    <source>
        <dbReference type="Google" id="ProtNLM"/>
    </source>
</evidence>
<dbReference type="PANTHER" id="PTHR35564:SF4">
    <property type="entry name" value="CYTOPLASMIC PROTEIN"/>
    <property type="match status" value="1"/>
</dbReference>
<keyword evidence="2" id="KW-1185">Reference proteome</keyword>
<sequence>MDTTIEQSRQHLINELIEKSSQFNFYQVVRLIRHLIAQNRESLTFRSPANMAHPAADIEQIQFDQNTFKLDATFLSLTTASSPLPDFYTESILQDLQNDSTAVQELMDIIHQRLYQLLFESWTNHSFLLQINEYNNATAIDALYSFMGLADHDIRHSFASADSLLKFICYLSSSHKSIRALSSLLSKYFKTTFTVHSFQYATQDIPPEQHNFLGVKNNRLSETAYLGCEFSSCSNSLLIQIGPLTAKQFPQYLANTRNIKLLKEILSLYVNEPFGFFIEVILDKSNFEPASLCHGFTNQLGITSWLAPIETIENYTVHYWL</sequence>
<dbReference type="PATRIC" id="fig|452.5.peg.490"/>
<dbReference type="RefSeq" id="WP_058482390.1">
    <property type="nucleotide sequence ID" value="NZ_CAAAII010000003.1"/>
</dbReference>
<dbReference type="NCBIfam" id="TIGR03347">
    <property type="entry name" value="VI_chp_1"/>
    <property type="match status" value="1"/>
</dbReference>